<evidence type="ECO:0000313" key="6">
    <source>
        <dbReference type="EMBL" id="KAI3852059.1"/>
    </source>
</evidence>
<name>A0AAD4X6B6_9MAGN</name>
<evidence type="ECO:0000313" key="7">
    <source>
        <dbReference type="Proteomes" id="UP001202328"/>
    </source>
</evidence>
<dbReference type="AlphaFoldDB" id="A0AAD4X6B6"/>
<evidence type="ECO:0000256" key="1">
    <source>
        <dbReference type="ARBA" id="ARBA00004141"/>
    </source>
</evidence>
<feature type="transmembrane region" description="Helical" evidence="5">
    <location>
        <begin position="200"/>
        <end position="220"/>
    </location>
</feature>
<keyword evidence="3 5" id="KW-1133">Transmembrane helix</keyword>
<dbReference type="InterPro" id="IPR022369">
    <property type="entry name" value="Integral_membrane_TerC_rswitch"/>
</dbReference>
<dbReference type="Pfam" id="PF03741">
    <property type="entry name" value="TerC"/>
    <property type="match status" value="1"/>
</dbReference>
<sequence length="411" mass="45610">MSVFTSVIPNCCIHQQSPFKFRVSSLLQFQEQQPNIQLTSSKSIHFKSPLNQKHLIRNALFYSGGNFREIRFSPVLCSKKTQQEDDLFASEETKMTTSQSSDHVDTANNESYISLPGGIEDENIQETKHGRASSIRTVAFWVCTAVVFGVGLGFKEGAGKASEFFAGYLLEQSLSVDNLFVFVLIFKYFKVPTEYQSRVLSYGIAGAVIFRLSLILLGTATLQKFEAVNLLLAGILLFSAYKLFAGGEDDSDLSDNFIVKTCQKVIPVTSSYDGNKFFTFQNDAWKATPLLLVVAVIELSDIAFAVDSIPAVFGVTRDPVIVFSSNLFAILGLRSLYTLVSESMSELEYLQPAIATVLGFIGCKMISDFFGFHVSTEKQYSRQILNSIFDGQQSDHIREVAYSSHLAILTD</sequence>
<evidence type="ECO:0000256" key="5">
    <source>
        <dbReference type="SAM" id="Phobius"/>
    </source>
</evidence>
<proteinExistence type="predicted"/>
<dbReference type="PANTHER" id="PTHR30238:SF0">
    <property type="entry name" value="THYLAKOID MEMBRANE PROTEIN TERC, CHLOROPLASTIC"/>
    <property type="match status" value="1"/>
</dbReference>
<evidence type="ECO:0008006" key="8">
    <source>
        <dbReference type="Google" id="ProtNLM"/>
    </source>
</evidence>
<reference evidence="6" key="1">
    <citation type="submission" date="2022-04" db="EMBL/GenBank/DDBJ databases">
        <title>A functionally conserved STORR gene fusion in Papaver species that diverged 16.8 million years ago.</title>
        <authorList>
            <person name="Catania T."/>
        </authorList>
    </citation>
    <scope>NUCLEOTIDE SEQUENCE</scope>
    <source>
        <strain evidence="6">S-188037</strain>
    </source>
</reference>
<keyword evidence="2 5" id="KW-0812">Transmembrane</keyword>
<evidence type="ECO:0000256" key="3">
    <source>
        <dbReference type="ARBA" id="ARBA00022989"/>
    </source>
</evidence>
<feature type="transmembrane region" description="Helical" evidence="5">
    <location>
        <begin position="138"/>
        <end position="154"/>
    </location>
</feature>
<keyword evidence="7" id="KW-1185">Reference proteome</keyword>
<dbReference type="GO" id="GO:0016020">
    <property type="term" value="C:membrane"/>
    <property type="evidence" value="ECO:0007669"/>
    <property type="project" value="UniProtKB-SubCell"/>
</dbReference>
<dbReference type="InterPro" id="IPR005496">
    <property type="entry name" value="Integral_membrane_TerC"/>
</dbReference>
<feature type="transmembrane region" description="Helical" evidence="5">
    <location>
        <begin position="166"/>
        <end position="188"/>
    </location>
</feature>
<comment type="caution">
    <text evidence="6">The sequence shown here is derived from an EMBL/GenBank/DDBJ whole genome shotgun (WGS) entry which is preliminary data.</text>
</comment>
<comment type="subcellular location">
    <subcellularLocation>
        <location evidence="1">Membrane</location>
        <topology evidence="1">Multi-pass membrane protein</topology>
    </subcellularLocation>
</comment>
<dbReference type="Proteomes" id="UP001202328">
    <property type="component" value="Unassembled WGS sequence"/>
</dbReference>
<protein>
    <recommendedName>
        <fullName evidence="8">Thylakoid membrane protein TERC, chloroplastic</fullName>
    </recommendedName>
</protein>
<evidence type="ECO:0000256" key="2">
    <source>
        <dbReference type="ARBA" id="ARBA00022692"/>
    </source>
</evidence>
<keyword evidence="4 5" id="KW-0472">Membrane</keyword>
<dbReference type="EMBL" id="JAJJMB010015809">
    <property type="protein sequence ID" value="KAI3852059.1"/>
    <property type="molecule type" value="Genomic_DNA"/>
</dbReference>
<accession>A0AAD4X6B6</accession>
<evidence type="ECO:0000256" key="4">
    <source>
        <dbReference type="ARBA" id="ARBA00023136"/>
    </source>
</evidence>
<gene>
    <name evidence="6" type="ORF">MKW98_020058</name>
</gene>
<dbReference type="NCBIfam" id="TIGR03718">
    <property type="entry name" value="R_switched_Alx"/>
    <property type="match status" value="1"/>
</dbReference>
<dbReference type="PANTHER" id="PTHR30238">
    <property type="entry name" value="MEMBRANE BOUND PREDICTED REDOX MODULATOR"/>
    <property type="match status" value="1"/>
</dbReference>
<organism evidence="6 7">
    <name type="scientific">Papaver atlanticum</name>
    <dbReference type="NCBI Taxonomy" id="357466"/>
    <lineage>
        <taxon>Eukaryota</taxon>
        <taxon>Viridiplantae</taxon>
        <taxon>Streptophyta</taxon>
        <taxon>Embryophyta</taxon>
        <taxon>Tracheophyta</taxon>
        <taxon>Spermatophyta</taxon>
        <taxon>Magnoliopsida</taxon>
        <taxon>Ranunculales</taxon>
        <taxon>Papaveraceae</taxon>
        <taxon>Papaveroideae</taxon>
        <taxon>Papaver</taxon>
    </lineage>
</organism>